<evidence type="ECO:0000256" key="1">
    <source>
        <dbReference type="SAM" id="MobiDB-lite"/>
    </source>
</evidence>
<dbReference type="EMBL" id="CP066092">
    <property type="protein sequence ID" value="QQB19344.1"/>
    <property type="molecule type" value="Genomic_DNA"/>
</dbReference>
<protein>
    <recommendedName>
        <fullName evidence="4">Phage tail protein</fullName>
    </recommendedName>
</protein>
<evidence type="ECO:0000313" key="3">
    <source>
        <dbReference type="Proteomes" id="UP000595481"/>
    </source>
</evidence>
<evidence type="ECO:0000313" key="2">
    <source>
        <dbReference type="EMBL" id="QQB19344.1"/>
    </source>
</evidence>
<feature type="region of interest" description="Disordered" evidence="1">
    <location>
        <begin position="120"/>
        <end position="146"/>
    </location>
</feature>
<gene>
    <name evidence="2" type="ORF">I6H43_17760</name>
</gene>
<proteinExistence type="predicted"/>
<dbReference type="GeneID" id="69553160"/>
<accession>A0A7T4A8U0</accession>
<reference evidence="2 3" key="1">
    <citation type="submission" date="2020-12" db="EMBL/GenBank/DDBJ databases">
        <title>FDA dAtabase for Regulatory Grade micrObial Sequences (FDA-ARGOS): Supporting development and validation of Infectious Disease Dx tests.</title>
        <authorList>
            <person name="Sproer C."/>
            <person name="Gronow S."/>
            <person name="Severitt S."/>
            <person name="Schroder I."/>
            <person name="Tallon L."/>
            <person name="Sadzewicz L."/>
            <person name="Zhao X."/>
            <person name="Boylan J."/>
            <person name="Ott S."/>
            <person name="Bowen H."/>
            <person name="Vavikolanu K."/>
            <person name="Mehta A."/>
            <person name="Aluvathingal J."/>
            <person name="Nadendla S."/>
            <person name="Lowell S."/>
            <person name="Myers T."/>
            <person name="Yan Y."/>
            <person name="Sichtig H."/>
        </authorList>
    </citation>
    <scope>NUCLEOTIDE SEQUENCE [LARGE SCALE GENOMIC DNA]</scope>
    <source>
        <strain evidence="2 3">FDAARGOS_986</strain>
    </source>
</reference>
<dbReference type="Proteomes" id="UP000595481">
    <property type="component" value="Chromosome"/>
</dbReference>
<sequence length="536" mass="58095">MPLIDIVTMRGMVPRVEDHLLPDEAATLAQDCQFDRGSVAPLMQDKQAGISFPVNPVTLFHYYGDHWFAWSKLVEVMRSPIAQDQYNRVYFTDGEFPKLTYDAIATAGSSKPTSWYRLGVPAPETPPNMQSVTPPSGSKDDDPTDDETRFYVETYVTGLGEEGAPGPASGKITITIPGSTVVVGLSPAPTNNSNITRRRLYRSVSGGGLADYLLVADLPIATVSYSDSKKDGELGPVLETYGYSMPPEKMRGICQMANGICAGFVGNAVLFSEPYLPYAWPEKYKLTTEHDIVAVAAIDTALIVGTKGYPYLFQGASPSSITGQKLSSVQQACVSARSMVALDGLVLYASPDGLVGVGADGGHLVTEGIITREQWQTLKPDTLRAWYSEGKYVALTDTHGFVFDPKSGDLRWLSGRWDAAVPDMQLDALMLAKGSQLYQWRGGISPLSMRWRSKEFVLPPGVRLGVARLMGESLNSVGFSLWLDGVKVFELAAGSVPETAFRLPPLRGRRWQVEVTGTAAVERIMLGGSVSEVSAL</sequence>
<dbReference type="RefSeq" id="WP_042031416.1">
    <property type="nucleotide sequence ID" value="NZ_CAWMFX010000027.1"/>
</dbReference>
<feature type="compositionally biased region" description="Polar residues" evidence="1">
    <location>
        <begin position="127"/>
        <end position="136"/>
    </location>
</feature>
<keyword evidence="3" id="KW-1185">Reference proteome</keyword>
<name>A0A7T4A8U0_AERJA</name>
<organism evidence="2 3">
    <name type="scientific">Aeromonas jandaei</name>
    <dbReference type="NCBI Taxonomy" id="650"/>
    <lineage>
        <taxon>Bacteria</taxon>
        <taxon>Pseudomonadati</taxon>
        <taxon>Pseudomonadota</taxon>
        <taxon>Gammaproteobacteria</taxon>
        <taxon>Aeromonadales</taxon>
        <taxon>Aeromonadaceae</taxon>
        <taxon>Aeromonas</taxon>
    </lineage>
</organism>
<evidence type="ECO:0008006" key="4">
    <source>
        <dbReference type="Google" id="ProtNLM"/>
    </source>
</evidence>